<keyword evidence="1" id="KW-0472">Membrane</keyword>
<gene>
    <name evidence="2" type="ORF">H8718_06570</name>
</gene>
<dbReference type="AlphaFoldDB" id="A0A926EHQ4"/>
<feature type="transmembrane region" description="Helical" evidence="1">
    <location>
        <begin position="198"/>
        <end position="216"/>
    </location>
</feature>
<dbReference type="Proteomes" id="UP000655830">
    <property type="component" value="Unassembled WGS sequence"/>
</dbReference>
<dbReference type="RefSeq" id="WP_249332335.1">
    <property type="nucleotide sequence ID" value="NZ_JACRSY010000008.1"/>
</dbReference>
<accession>A0A926EHQ4</accession>
<organism evidence="2 3">
    <name type="scientific">Zhenhengia yiwuensis</name>
    <dbReference type="NCBI Taxonomy" id="2763666"/>
    <lineage>
        <taxon>Bacteria</taxon>
        <taxon>Bacillati</taxon>
        <taxon>Bacillota</taxon>
        <taxon>Clostridia</taxon>
        <taxon>Lachnospirales</taxon>
        <taxon>Lachnospiraceae</taxon>
        <taxon>Zhenhengia</taxon>
    </lineage>
</organism>
<feature type="transmembrane region" description="Helical" evidence="1">
    <location>
        <begin position="12"/>
        <end position="30"/>
    </location>
</feature>
<feature type="transmembrane region" description="Helical" evidence="1">
    <location>
        <begin position="36"/>
        <end position="56"/>
    </location>
</feature>
<keyword evidence="1" id="KW-1133">Transmembrane helix</keyword>
<comment type="caution">
    <text evidence="2">The sequence shown here is derived from an EMBL/GenBank/DDBJ whole genome shotgun (WGS) entry which is preliminary data.</text>
</comment>
<feature type="transmembrane region" description="Helical" evidence="1">
    <location>
        <begin position="92"/>
        <end position="113"/>
    </location>
</feature>
<evidence type="ECO:0000256" key="1">
    <source>
        <dbReference type="SAM" id="Phobius"/>
    </source>
</evidence>
<name>A0A926EHQ4_9FIRM</name>
<keyword evidence="1" id="KW-0812">Transmembrane</keyword>
<dbReference type="EMBL" id="JACRSY010000008">
    <property type="protein sequence ID" value="MBC8579190.1"/>
    <property type="molecule type" value="Genomic_DNA"/>
</dbReference>
<proteinExistence type="predicted"/>
<evidence type="ECO:0000313" key="3">
    <source>
        <dbReference type="Proteomes" id="UP000655830"/>
    </source>
</evidence>
<reference evidence="2" key="1">
    <citation type="submission" date="2020-08" db="EMBL/GenBank/DDBJ databases">
        <title>Genome public.</title>
        <authorList>
            <person name="Liu C."/>
            <person name="Sun Q."/>
        </authorList>
    </citation>
    <scope>NUCLEOTIDE SEQUENCE</scope>
    <source>
        <strain evidence="2">NSJ-12</strain>
    </source>
</reference>
<keyword evidence="3" id="KW-1185">Reference proteome</keyword>
<protein>
    <submittedName>
        <fullName evidence="2">Conjugal transfer protein TraX</fullName>
    </submittedName>
</protein>
<dbReference type="Pfam" id="PF05857">
    <property type="entry name" value="TraX"/>
    <property type="match status" value="1"/>
</dbReference>
<feature type="transmembrane region" description="Helical" evidence="1">
    <location>
        <begin position="222"/>
        <end position="240"/>
    </location>
</feature>
<feature type="transmembrane region" description="Helical" evidence="1">
    <location>
        <begin position="133"/>
        <end position="152"/>
    </location>
</feature>
<feature type="transmembrane region" description="Helical" evidence="1">
    <location>
        <begin position="158"/>
        <end position="186"/>
    </location>
</feature>
<feature type="transmembrane region" description="Helical" evidence="1">
    <location>
        <begin position="68"/>
        <end position="86"/>
    </location>
</feature>
<evidence type="ECO:0000313" key="2">
    <source>
        <dbReference type="EMBL" id="MBC8579190.1"/>
    </source>
</evidence>
<dbReference type="InterPro" id="IPR008875">
    <property type="entry name" value="TraX"/>
</dbReference>
<sequence length="275" mass="31681">MDLFKNGLNGFQLKLLALIFMTFDHIAYMFSGIIHVPIWFHIIGRISAPLFIFMVAEGMWHTRNRTKYILRLYFSSVGMAVLNNLANTFFPMPSGGLIINNIFATMFLITLFIHFGEKLISTFKAKDFKKGSLALLILLIPFILTFVVIMMMSTLPHFVLQFIMTCIPTPLLVEGGLLWIVLGIGFYMCRGSKKKTGIFYVIFCIITFYLTTGMDLSLMNLFYINVQWLMILALPLLLLYNGQKGKGMRNFFYIYYPAHLYVLLGLSHLLYTFKN</sequence>
<feature type="transmembrane region" description="Helical" evidence="1">
    <location>
        <begin position="252"/>
        <end position="271"/>
    </location>
</feature>